<accession>A0AAD5AC34</accession>
<evidence type="ECO:0000313" key="7">
    <source>
        <dbReference type="Proteomes" id="UP001205998"/>
    </source>
</evidence>
<name>A0AAD5AC34_SILAS</name>
<evidence type="ECO:0000256" key="1">
    <source>
        <dbReference type="ARBA" id="ARBA00004613"/>
    </source>
</evidence>
<comment type="subcellular location">
    <subcellularLocation>
        <location evidence="1">Secreted</location>
    </subcellularLocation>
</comment>
<dbReference type="EMBL" id="MU563244">
    <property type="protein sequence ID" value="KAI5613305.1"/>
    <property type="molecule type" value="Genomic_DNA"/>
</dbReference>
<keyword evidence="7" id="KW-1185">Reference proteome</keyword>
<evidence type="ECO:0000256" key="2">
    <source>
        <dbReference type="ARBA" id="ARBA00007236"/>
    </source>
</evidence>
<dbReference type="InterPro" id="IPR029034">
    <property type="entry name" value="Cystine-knot_cytokine"/>
</dbReference>
<sequence>MQQLLILLTLTLLMLVPSLCGPTVGCAVDEAISPACIPSLADYYTQVTDLPRHLNERSLAEWTYVEKIDLNRVPQVIHEAVCLSKHTCSGVDNNLSVESIPITIKIPVLRRNPGCLHHSVEFESVNIACICAAARRN</sequence>
<dbReference type="Pfam" id="PF06083">
    <property type="entry name" value="IL17"/>
    <property type="match status" value="1"/>
</dbReference>
<evidence type="ECO:0000313" key="6">
    <source>
        <dbReference type="EMBL" id="KAI5613305.1"/>
    </source>
</evidence>
<reference evidence="6" key="1">
    <citation type="submission" date="2018-07" db="EMBL/GenBank/DDBJ databases">
        <title>Comparative genomics of catfishes provides insights into carnivory and benthic adaptation.</title>
        <authorList>
            <person name="Zhang Y."/>
            <person name="Wang D."/>
            <person name="Peng Z."/>
            <person name="Zheng S."/>
            <person name="Shao F."/>
            <person name="Tao W."/>
        </authorList>
    </citation>
    <scope>NUCLEOTIDE SEQUENCE</scope>
    <source>
        <strain evidence="6">Chongqing</strain>
    </source>
</reference>
<feature type="chain" id="PRO_5042109377" evidence="5">
    <location>
        <begin position="21"/>
        <end position="137"/>
    </location>
</feature>
<comment type="similarity">
    <text evidence="2">Belongs to the IL-17 family.</text>
</comment>
<protein>
    <submittedName>
        <fullName evidence="6">Uncharacterized protein</fullName>
    </submittedName>
</protein>
<keyword evidence="4 5" id="KW-0732">Signal</keyword>
<evidence type="ECO:0000256" key="4">
    <source>
        <dbReference type="ARBA" id="ARBA00022729"/>
    </source>
</evidence>
<dbReference type="AlphaFoldDB" id="A0AAD5AC34"/>
<keyword evidence="3" id="KW-0964">Secreted</keyword>
<proteinExistence type="inferred from homology"/>
<gene>
    <name evidence="6" type="ORF">C0J50_11665</name>
</gene>
<dbReference type="InterPro" id="IPR010345">
    <property type="entry name" value="IL-17_fam"/>
</dbReference>
<dbReference type="Gene3D" id="2.10.90.10">
    <property type="entry name" value="Cystine-knot cytokines"/>
    <property type="match status" value="1"/>
</dbReference>
<dbReference type="Proteomes" id="UP001205998">
    <property type="component" value="Unassembled WGS sequence"/>
</dbReference>
<feature type="signal peptide" evidence="5">
    <location>
        <begin position="1"/>
        <end position="20"/>
    </location>
</feature>
<evidence type="ECO:0000256" key="3">
    <source>
        <dbReference type="ARBA" id="ARBA00022525"/>
    </source>
</evidence>
<evidence type="ECO:0000256" key="5">
    <source>
        <dbReference type="SAM" id="SignalP"/>
    </source>
</evidence>
<dbReference type="GO" id="GO:0005125">
    <property type="term" value="F:cytokine activity"/>
    <property type="evidence" value="ECO:0007669"/>
    <property type="project" value="InterPro"/>
</dbReference>
<organism evidence="6 7">
    <name type="scientific">Silurus asotus</name>
    <name type="common">Amur catfish</name>
    <name type="synonym">Parasilurus asotus</name>
    <dbReference type="NCBI Taxonomy" id="30991"/>
    <lineage>
        <taxon>Eukaryota</taxon>
        <taxon>Metazoa</taxon>
        <taxon>Chordata</taxon>
        <taxon>Craniata</taxon>
        <taxon>Vertebrata</taxon>
        <taxon>Euteleostomi</taxon>
        <taxon>Actinopterygii</taxon>
        <taxon>Neopterygii</taxon>
        <taxon>Teleostei</taxon>
        <taxon>Ostariophysi</taxon>
        <taxon>Siluriformes</taxon>
        <taxon>Siluridae</taxon>
        <taxon>Silurus</taxon>
    </lineage>
</organism>
<comment type="caution">
    <text evidence="6">The sequence shown here is derived from an EMBL/GenBank/DDBJ whole genome shotgun (WGS) entry which is preliminary data.</text>
</comment>
<dbReference type="GO" id="GO:0005576">
    <property type="term" value="C:extracellular region"/>
    <property type="evidence" value="ECO:0007669"/>
    <property type="project" value="UniProtKB-SubCell"/>
</dbReference>
<dbReference type="SUPFAM" id="SSF57501">
    <property type="entry name" value="Cystine-knot cytokines"/>
    <property type="match status" value="1"/>
</dbReference>